<dbReference type="SMART" id="SM00363">
    <property type="entry name" value="S4"/>
    <property type="match status" value="1"/>
</dbReference>
<dbReference type="Gene3D" id="3.10.290.10">
    <property type="entry name" value="RNA-binding S4 domain"/>
    <property type="match status" value="1"/>
</dbReference>
<proteinExistence type="predicted"/>
<dbReference type="InterPro" id="IPR002942">
    <property type="entry name" value="S4_RNA-bd"/>
</dbReference>
<dbReference type="GO" id="GO:0003723">
    <property type="term" value="F:RNA binding"/>
    <property type="evidence" value="ECO:0007669"/>
    <property type="project" value="InterPro"/>
</dbReference>
<dbReference type="PROSITE" id="PS50889">
    <property type="entry name" value="S4"/>
    <property type="match status" value="1"/>
</dbReference>
<gene>
    <name evidence="1" type="ORF">AAW01_08495</name>
</gene>
<dbReference type="Pfam" id="PF01479">
    <property type="entry name" value="S4"/>
    <property type="match status" value="1"/>
</dbReference>
<dbReference type="AlphaFoldDB" id="A0A0G9MLG5"/>
<accession>A0A0G9MLG5</accession>
<keyword evidence="2" id="KW-1185">Reference proteome</keyword>
<reference evidence="1 2" key="1">
    <citation type="submission" date="2015-04" db="EMBL/GenBank/DDBJ databases">
        <title>The draft genome sequence of Erythrobacr gangjinensis K7-2.</title>
        <authorList>
            <person name="Zhuang L."/>
            <person name="Liu Y."/>
            <person name="Shao Z."/>
        </authorList>
    </citation>
    <scope>NUCLEOTIDE SEQUENCE [LARGE SCALE GENOMIC DNA]</scope>
    <source>
        <strain evidence="1 2">K7-2</strain>
    </source>
</reference>
<dbReference type="STRING" id="502682.BMF35_a0705"/>
<dbReference type="OrthoDB" id="9797176at2"/>
<evidence type="ECO:0000313" key="2">
    <source>
        <dbReference type="Proteomes" id="UP000053070"/>
    </source>
</evidence>
<dbReference type="CDD" id="cd00165">
    <property type="entry name" value="S4"/>
    <property type="match status" value="1"/>
</dbReference>
<organism evidence="1 2">
    <name type="scientific">Aurantiacibacter gangjinensis</name>
    <dbReference type="NCBI Taxonomy" id="502682"/>
    <lineage>
        <taxon>Bacteria</taxon>
        <taxon>Pseudomonadati</taxon>
        <taxon>Pseudomonadota</taxon>
        <taxon>Alphaproteobacteria</taxon>
        <taxon>Sphingomonadales</taxon>
        <taxon>Erythrobacteraceae</taxon>
        <taxon>Aurantiacibacter</taxon>
    </lineage>
</organism>
<dbReference type="SUPFAM" id="SSF55174">
    <property type="entry name" value="Alpha-L RNA-binding motif"/>
    <property type="match status" value="1"/>
</dbReference>
<name>A0A0G9MLG5_9SPHN</name>
<dbReference type="RefSeq" id="WP_047006938.1">
    <property type="nucleotide sequence ID" value="NZ_CP018097.1"/>
</dbReference>
<dbReference type="Proteomes" id="UP000053070">
    <property type="component" value="Unassembled WGS sequence"/>
</dbReference>
<dbReference type="InterPro" id="IPR036986">
    <property type="entry name" value="S4_RNA-bd_sf"/>
</dbReference>
<dbReference type="PATRIC" id="fig|502682.8.peg.1736"/>
<dbReference type="KEGG" id="egn:BMF35_a0705"/>
<dbReference type="EMBL" id="LBHC01000002">
    <property type="protein sequence ID" value="KLE31586.1"/>
    <property type="molecule type" value="Genomic_DNA"/>
</dbReference>
<comment type="caution">
    <text evidence="1">The sequence shown here is derived from an EMBL/GenBank/DDBJ whole genome shotgun (WGS) entry which is preliminary data.</text>
</comment>
<protein>
    <submittedName>
        <fullName evidence="1">Uncharacterized protein</fullName>
    </submittedName>
</protein>
<sequence length="84" mass="9351">MRIDLLLVRLRLAKSRAIAKRWVEDGHIRCNRLRVTCASQAVSVRDVLTLPIGEGVRVIEILALPERRGPAAEALAHYQVLDAA</sequence>
<evidence type="ECO:0000313" key="1">
    <source>
        <dbReference type="EMBL" id="KLE31586.1"/>
    </source>
</evidence>